<feature type="signal peptide" evidence="20">
    <location>
        <begin position="1"/>
        <end position="27"/>
    </location>
</feature>
<keyword evidence="13" id="KW-0873">Pyrrolidone carboxylic acid</keyword>
<dbReference type="eggNOG" id="ENOG502QPX7">
    <property type="taxonomic scope" value="Eukaryota"/>
</dbReference>
<reference evidence="22" key="1">
    <citation type="submission" date="2015-04" db="UniProtKB">
        <authorList>
            <consortium name="EnsemblPlants"/>
        </authorList>
    </citation>
    <scope>IDENTIFICATION</scope>
</reference>
<feature type="disulfide bond" evidence="19">
    <location>
        <begin position="788"/>
        <end position="818"/>
    </location>
</feature>
<dbReference type="InterPro" id="IPR019793">
    <property type="entry name" value="Peroxidases_heam-ligand_BS"/>
</dbReference>
<dbReference type="CDD" id="cd00314">
    <property type="entry name" value="plant_peroxidase_like"/>
    <property type="match status" value="1"/>
</dbReference>
<feature type="binding site" evidence="17">
    <location>
        <position position="664"/>
    </location>
    <ligand>
        <name>Ca(2+)</name>
        <dbReference type="ChEBI" id="CHEBI:29108"/>
        <label>1</label>
    </ligand>
</feature>
<evidence type="ECO:0000256" key="12">
    <source>
        <dbReference type="ARBA" id="ARBA00023180"/>
    </source>
</evidence>
<dbReference type="GO" id="GO:0140825">
    <property type="term" value="F:lactoperoxidase activity"/>
    <property type="evidence" value="ECO:0007669"/>
    <property type="project" value="UniProtKB-EC"/>
</dbReference>
<keyword evidence="23" id="KW-1185">Reference proteome</keyword>
<keyword evidence="7 17" id="KW-0479">Metal-binding</keyword>
<dbReference type="FunFam" id="1.10.420.10:FF:000006">
    <property type="entry name" value="Peroxidase"/>
    <property type="match status" value="2"/>
</dbReference>
<evidence type="ECO:0000256" key="14">
    <source>
        <dbReference type="ARBA" id="ARBA00023324"/>
    </source>
</evidence>
<comment type="function">
    <text evidence="2">Removal of H(2)O(2), oxidation of toxic reductants, biosynthesis and degradation of lignin, suberization, auxin catabolism, response to environmental stresses such as wounding, pathogen attack and oxidative stress. These functions might be dependent on each isozyme/isoform in each plant tissue.</text>
</comment>
<organism evidence="22">
    <name type="scientific">Oryza glumipatula</name>
    <dbReference type="NCBI Taxonomy" id="40148"/>
    <lineage>
        <taxon>Eukaryota</taxon>
        <taxon>Viridiplantae</taxon>
        <taxon>Streptophyta</taxon>
        <taxon>Embryophyta</taxon>
        <taxon>Tracheophyta</taxon>
        <taxon>Spermatophyta</taxon>
        <taxon>Magnoliopsida</taxon>
        <taxon>Liliopsida</taxon>
        <taxon>Poales</taxon>
        <taxon>Poaceae</taxon>
        <taxon>BOP clade</taxon>
        <taxon>Oryzoideae</taxon>
        <taxon>Oryzeae</taxon>
        <taxon>Oryzinae</taxon>
        <taxon>Oryza</taxon>
    </lineage>
</organism>
<dbReference type="InterPro" id="IPR033905">
    <property type="entry name" value="Secretory_peroxidase"/>
</dbReference>
<evidence type="ECO:0000313" key="22">
    <source>
        <dbReference type="EnsemblPlants" id="OGLUM06G17780.1"/>
    </source>
</evidence>
<keyword evidence="10 17" id="KW-0408">Iron</keyword>
<feature type="chain" id="PRO_5002353532" description="peroxidase" evidence="20">
    <location>
        <begin position="28"/>
        <end position="915"/>
    </location>
</feature>
<feature type="domain" description="Plant heme peroxidase family profile" evidence="21">
    <location>
        <begin position="613"/>
        <end position="912"/>
    </location>
</feature>
<feature type="binding site" evidence="17">
    <location>
        <position position="676"/>
    </location>
    <ligand>
        <name>Ca(2+)</name>
        <dbReference type="ChEBI" id="CHEBI:29108"/>
        <label>1</label>
    </ligand>
</feature>
<dbReference type="Gramene" id="OGLUM06G17780.1">
    <property type="protein sequence ID" value="OGLUM06G17780.1"/>
    <property type="gene ID" value="OGLUM06G17780"/>
</dbReference>
<reference evidence="22" key="2">
    <citation type="submission" date="2018-05" db="EMBL/GenBank/DDBJ databases">
        <title>OgluRS3 (Oryza glumaepatula Reference Sequence Version 3).</title>
        <authorList>
            <person name="Zhang J."/>
            <person name="Kudrna D."/>
            <person name="Lee S."/>
            <person name="Talag J."/>
            <person name="Welchert J."/>
            <person name="Wing R.A."/>
        </authorList>
    </citation>
    <scope>NUCLEOTIDE SEQUENCE [LARGE SCALE GENOMIC DNA]</scope>
</reference>
<dbReference type="AlphaFoldDB" id="A0A0E0AAA7"/>
<dbReference type="Pfam" id="PF00141">
    <property type="entry name" value="peroxidase"/>
    <property type="match status" value="3"/>
</dbReference>
<dbReference type="InterPro" id="IPR019794">
    <property type="entry name" value="Peroxidases_AS"/>
</dbReference>
<feature type="binding site" evidence="16">
    <location>
        <position position="750"/>
    </location>
    <ligand>
        <name>substrate</name>
    </ligand>
</feature>
<evidence type="ECO:0000256" key="11">
    <source>
        <dbReference type="ARBA" id="ARBA00023157"/>
    </source>
</evidence>
<dbReference type="InterPro" id="IPR002016">
    <property type="entry name" value="Haem_peroxidase"/>
</dbReference>
<dbReference type="EnsemblPlants" id="OGLUM06G17780.1">
    <property type="protein sequence ID" value="OGLUM06G17780.1"/>
    <property type="gene ID" value="OGLUM06G17780"/>
</dbReference>
<dbReference type="PROSITE" id="PS50873">
    <property type="entry name" value="PEROXIDASE_4"/>
    <property type="match status" value="3"/>
</dbReference>
<evidence type="ECO:0000256" key="2">
    <source>
        <dbReference type="ARBA" id="ARBA00002322"/>
    </source>
</evidence>
<comment type="similarity">
    <text evidence="3">Belongs to the peroxidase family. Ascorbate peroxidase subfamily.</text>
</comment>
<protein>
    <recommendedName>
        <fullName evidence="4">peroxidase</fullName>
        <ecNumber evidence="4">1.11.1.7</ecNumber>
    </recommendedName>
</protein>
<proteinExistence type="inferred from homology"/>
<dbReference type="CDD" id="cd00693">
    <property type="entry name" value="secretory_peroxidase"/>
    <property type="match status" value="2"/>
</dbReference>
<dbReference type="PRINTS" id="PR00461">
    <property type="entry name" value="PLPEROXIDASE"/>
</dbReference>
<name>A0A0E0AAA7_9ORYZ</name>
<keyword evidence="11 19" id="KW-1015">Disulfide bond</keyword>
<keyword evidence="14" id="KW-0376">Hydrogen peroxide</keyword>
<feature type="binding site" evidence="17">
    <location>
        <position position="658"/>
    </location>
    <ligand>
        <name>Ca(2+)</name>
        <dbReference type="ChEBI" id="CHEBI:29108"/>
        <label>1</label>
    </ligand>
</feature>
<feature type="binding site" evidence="17">
    <location>
        <position position="833"/>
    </location>
    <ligand>
        <name>Ca(2+)</name>
        <dbReference type="ChEBI" id="CHEBI:29108"/>
        <label>2</label>
    </ligand>
</feature>
<evidence type="ECO:0000256" key="1">
    <source>
        <dbReference type="ARBA" id="ARBA00000189"/>
    </source>
</evidence>
<evidence type="ECO:0000256" key="6">
    <source>
        <dbReference type="ARBA" id="ARBA00022617"/>
    </source>
</evidence>
<feature type="disulfide bond" evidence="19">
    <location>
        <begin position="708"/>
        <end position="908"/>
    </location>
</feature>
<dbReference type="Gene3D" id="1.10.520.10">
    <property type="match status" value="3"/>
</dbReference>
<keyword evidence="20" id="KW-0732">Signal</keyword>
<comment type="cofactor">
    <cofactor evidence="17">
        <name>heme b</name>
        <dbReference type="ChEBI" id="CHEBI:60344"/>
    </cofactor>
    <text evidence="17">Binds 1 heme b (iron(II)-protoporphyrin IX) group per subunit.</text>
</comment>
<dbReference type="GO" id="GO:0046872">
    <property type="term" value="F:metal ion binding"/>
    <property type="evidence" value="ECO:0007669"/>
    <property type="project" value="UniProtKB-KW"/>
</dbReference>
<dbReference type="FunFam" id="1.10.520.10:FF:000008">
    <property type="entry name" value="Peroxidase"/>
    <property type="match status" value="3"/>
</dbReference>
<evidence type="ECO:0000256" key="19">
    <source>
        <dbReference type="PIRSR" id="PIRSR600823-5"/>
    </source>
</evidence>
<evidence type="ECO:0000256" key="4">
    <source>
        <dbReference type="ARBA" id="ARBA00012313"/>
    </source>
</evidence>
<dbReference type="Gene3D" id="1.10.420.10">
    <property type="entry name" value="Peroxidase, domain 2"/>
    <property type="match status" value="2"/>
</dbReference>
<evidence type="ECO:0000256" key="18">
    <source>
        <dbReference type="PIRSR" id="PIRSR600823-4"/>
    </source>
</evidence>
<evidence type="ECO:0000259" key="21">
    <source>
        <dbReference type="PROSITE" id="PS50873"/>
    </source>
</evidence>
<dbReference type="PROSITE" id="PS00436">
    <property type="entry name" value="PEROXIDASE_2"/>
    <property type="match status" value="3"/>
</dbReference>
<evidence type="ECO:0000256" key="7">
    <source>
        <dbReference type="ARBA" id="ARBA00022723"/>
    </source>
</evidence>
<keyword evidence="6" id="KW-0349">Heme</keyword>
<feature type="disulfide bond" evidence="19">
    <location>
        <begin position="656"/>
        <end position="661"/>
    </location>
</feature>
<dbReference type="PRINTS" id="PR00458">
    <property type="entry name" value="PEROXIDASE"/>
</dbReference>
<feature type="site" description="Transition state stabilizer" evidence="18">
    <location>
        <position position="650"/>
    </location>
</feature>
<evidence type="ECO:0000256" key="13">
    <source>
        <dbReference type="ARBA" id="ARBA00023283"/>
    </source>
</evidence>
<evidence type="ECO:0000256" key="3">
    <source>
        <dbReference type="ARBA" id="ARBA00006873"/>
    </source>
</evidence>
<feature type="domain" description="Plant heme peroxidase family profile" evidence="21">
    <location>
        <begin position="415"/>
        <end position="583"/>
    </location>
</feature>
<feature type="disulfide bond" evidence="19">
    <location>
        <begin position="623"/>
        <end position="702"/>
    </location>
</feature>
<feature type="binding site" evidence="17">
    <location>
        <position position="838"/>
    </location>
    <ligand>
        <name>Ca(2+)</name>
        <dbReference type="ChEBI" id="CHEBI:29108"/>
        <label>2</label>
    </ligand>
</feature>
<evidence type="ECO:0000256" key="16">
    <source>
        <dbReference type="PIRSR" id="PIRSR600823-2"/>
    </source>
</evidence>
<keyword evidence="8 17" id="KW-0106">Calcium</keyword>
<keyword evidence="9" id="KW-0560">Oxidoreductase</keyword>
<dbReference type="GO" id="GO:0020037">
    <property type="term" value="F:heme binding"/>
    <property type="evidence" value="ECO:0007669"/>
    <property type="project" value="InterPro"/>
</dbReference>
<comment type="cofactor">
    <cofactor evidence="17">
        <name>Ca(2+)</name>
        <dbReference type="ChEBI" id="CHEBI:29108"/>
    </cofactor>
    <text evidence="17">Binds 2 calcium ions per subunit.</text>
</comment>
<dbReference type="Proteomes" id="UP000026961">
    <property type="component" value="Chromosome 6"/>
</dbReference>
<evidence type="ECO:0000256" key="10">
    <source>
        <dbReference type="ARBA" id="ARBA00023004"/>
    </source>
</evidence>
<feature type="active site" description="Proton acceptor" evidence="15">
    <location>
        <position position="654"/>
    </location>
</feature>
<feature type="domain" description="Plant heme peroxidase family profile" evidence="21">
    <location>
        <begin position="36"/>
        <end position="335"/>
    </location>
</feature>
<evidence type="ECO:0000313" key="23">
    <source>
        <dbReference type="Proteomes" id="UP000026961"/>
    </source>
</evidence>
<keyword evidence="5" id="KW-0575">Peroxidase</keyword>
<dbReference type="InterPro" id="IPR010255">
    <property type="entry name" value="Haem_peroxidase_sf"/>
</dbReference>
<comment type="catalytic activity">
    <reaction evidence="1">
        <text>2 a phenolic donor + H2O2 = 2 a phenolic radical donor + 2 H2O</text>
        <dbReference type="Rhea" id="RHEA:56136"/>
        <dbReference type="ChEBI" id="CHEBI:15377"/>
        <dbReference type="ChEBI" id="CHEBI:16240"/>
        <dbReference type="ChEBI" id="CHEBI:139520"/>
        <dbReference type="ChEBI" id="CHEBI:139521"/>
        <dbReference type="EC" id="1.11.1.7"/>
    </reaction>
</comment>
<evidence type="ECO:0000256" key="8">
    <source>
        <dbReference type="ARBA" id="ARBA00022837"/>
    </source>
</evidence>
<dbReference type="GO" id="GO:0006979">
    <property type="term" value="P:response to oxidative stress"/>
    <property type="evidence" value="ECO:0007669"/>
    <property type="project" value="InterPro"/>
</dbReference>
<dbReference type="PANTHER" id="PTHR31388">
    <property type="entry name" value="PEROXIDASE 72-RELATED"/>
    <property type="match status" value="1"/>
</dbReference>
<evidence type="ECO:0000256" key="17">
    <source>
        <dbReference type="PIRSR" id="PIRSR600823-3"/>
    </source>
</evidence>
<feature type="binding site" evidence="17">
    <location>
        <position position="660"/>
    </location>
    <ligand>
        <name>Ca(2+)</name>
        <dbReference type="ChEBI" id="CHEBI:29108"/>
        <label>1</label>
    </ligand>
</feature>
<feature type="binding site" evidence="17">
    <location>
        <position position="655"/>
    </location>
    <ligand>
        <name>Ca(2+)</name>
        <dbReference type="ChEBI" id="CHEBI:29108"/>
        <label>1</label>
    </ligand>
</feature>
<evidence type="ECO:0000256" key="20">
    <source>
        <dbReference type="SAM" id="SignalP"/>
    </source>
</evidence>
<sequence>MAFRCKGGVASVALLVAVAAHASAAQGFPNPFGHEDFTESYYDETCPNAQSIVRSVMERHATADPRTAPAILRLFFHDCFVNGCDASILLNATDSMESEKDAEPNASVAGYGVIDDIKSELERSCPATVSCADVLALAARDAVAMLGGPSWGVLLGRKDSLVASMDMVKENLPSPTDSLAELIRMFKEHDLDERDLTALSGAHTVGRTHSCEHYKERIYSLVGQGGDSIDPSFAALLRQECEQKHDEAMAPFDERTPTKFDNAYYVNLLARRGLLTSDQELYTQGCDTGDLVKTYAMNGDVFFADFVRAMVKMGNIRPKHWWAPAEVRLKCSVEQSAVGAGAAAADATATRAASGCPAEVAAAVAAAAAPSPPGDRPSAMAFSCKSGVASVALLVAVAALASTAQGFPNPFGHEEFTESYYDDTCPNAQIIVRSVMERHAAADPRTAPAILRLSFHDCFVNGCDASILLNATDSMESEKDAKPNASVAGYGVIEDIKSELERSCPATVSCADVLALAARDAVAMLGGPSWGVLLGRKDSLVASMDMVKENLPSPTDSLAELIRMFKEHDLDERDLTALSGAHTGVVASVALLVAVAALASAAQGFPNPFGHEEFTESYYDETCPNAQSIIRSVMERHAAADPRTAPAILRLFFHDCFVNGCDASILLNATDSMESEKDAEPNATLAGFDVIDGIKSELERSCPATVSCADVLALAARDAVAMLGGPSWGVLLGRKDSLTASIDMANKDLPNPKDSLAELIRMFEKNGLDERDLTALSGAHTVGMAHDCKNYDDRIYSRVGQGDDSIDPSFAAQRRQECEQKHGNATAPFDERTPAKFDNAYYIDLLARRGLLTSDQELYTQGCETGDLVKTYAMNGDVFFADFVRAMVKMGNIRPKHWWTPAEVRLKCSVANTHY</sequence>
<feature type="binding site" evidence="17">
    <location>
        <position position="662"/>
    </location>
    <ligand>
        <name>Ca(2+)</name>
        <dbReference type="ChEBI" id="CHEBI:29108"/>
        <label>1</label>
    </ligand>
</feature>
<dbReference type="EC" id="1.11.1.7" evidence="4"/>
<evidence type="ECO:0000256" key="9">
    <source>
        <dbReference type="ARBA" id="ARBA00023002"/>
    </source>
</evidence>
<dbReference type="GO" id="GO:0042744">
    <property type="term" value="P:hydrogen peroxide catabolic process"/>
    <property type="evidence" value="ECO:0007669"/>
    <property type="project" value="UniProtKB-KW"/>
</dbReference>
<feature type="binding site" evidence="17">
    <location>
        <position position="781"/>
    </location>
    <ligand>
        <name>Ca(2+)</name>
        <dbReference type="ChEBI" id="CHEBI:29108"/>
        <label>2</label>
    </ligand>
</feature>
<dbReference type="PANTHER" id="PTHR31388:SF19">
    <property type="entry name" value="OS06G0521900 PROTEIN"/>
    <property type="match status" value="1"/>
</dbReference>
<accession>A0A0E0AAA7</accession>
<dbReference type="PROSITE" id="PS00435">
    <property type="entry name" value="PEROXIDASE_1"/>
    <property type="match status" value="2"/>
</dbReference>
<feature type="binding site" description="axial binding residue" evidence="17">
    <location>
        <position position="780"/>
    </location>
    <ligand>
        <name>heme b</name>
        <dbReference type="ChEBI" id="CHEBI:60344"/>
    </ligand>
    <ligandPart>
        <name>Fe</name>
        <dbReference type="ChEBI" id="CHEBI:18248"/>
    </ligandPart>
</feature>
<keyword evidence="12" id="KW-0325">Glycoprotein</keyword>
<dbReference type="HOGENOM" id="CLU_010543_4_0_1"/>
<dbReference type="SUPFAM" id="SSF48113">
    <property type="entry name" value="Heme-dependent peroxidases"/>
    <property type="match status" value="3"/>
</dbReference>
<evidence type="ECO:0000256" key="15">
    <source>
        <dbReference type="PIRSR" id="PIRSR600823-1"/>
    </source>
</evidence>
<evidence type="ECO:0000256" key="5">
    <source>
        <dbReference type="ARBA" id="ARBA00022559"/>
    </source>
</evidence>
<dbReference type="InterPro" id="IPR000823">
    <property type="entry name" value="Peroxidase_pln"/>
</dbReference>
<feature type="binding site" evidence="17">
    <location>
        <position position="830"/>
    </location>
    <ligand>
        <name>Ca(2+)</name>
        <dbReference type="ChEBI" id="CHEBI:29108"/>
        <label>2</label>
    </ligand>
</feature>